<comment type="caution">
    <text evidence="1">The sequence shown here is derived from an EMBL/GenBank/DDBJ whole genome shotgun (WGS) entry which is preliminary data.</text>
</comment>
<dbReference type="RefSeq" id="WP_386769058.1">
    <property type="nucleotide sequence ID" value="NZ_JBHSTI010000071.1"/>
</dbReference>
<sequence>MTALVLLLTVALAALVVGKQLDDRRAHARVPDATAAAEASGEGPG</sequence>
<evidence type="ECO:0000313" key="1">
    <source>
        <dbReference type="EMBL" id="MFC6239749.1"/>
    </source>
</evidence>
<organism evidence="1 2">
    <name type="scientific">Longivirga aurantiaca</name>
    <dbReference type="NCBI Taxonomy" id="1837743"/>
    <lineage>
        <taxon>Bacteria</taxon>
        <taxon>Bacillati</taxon>
        <taxon>Actinomycetota</taxon>
        <taxon>Actinomycetes</taxon>
        <taxon>Sporichthyales</taxon>
        <taxon>Sporichthyaceae</taxon>
        <taxon>Longivirga</taxon>
    </lineage>
</organism>
<proteinExistence type="predicted"/>
<accession>A0ABW1T5X7</accession>
<dbReference type="Proteomes" id="UP001596138">
    <property type="component" value="Unassembled WGS sequence"/>
</dbReference>
<gene>
    <name evidence="1" type="ORF">ACFQGU_17900</name>
</gene>
<evidence type="ECO:0000313" key="2">
    <source>
        <dbReference type="Proteomes" id="UP001596138"/>
    </source>
</evidence>
<protein>
    <submittedName>
        <fullName evidence="1">Uncharacterized protein</fullName>
    </submittedName>
</protein>
<dbReference type="EMBL" id="JBHSTI010000071">
    <property type="protein sequence ID" value="MFC6239749.1"/>
    <property type="molecule type" value="Genomic_DNA"/>
</dbReference>
<reference evidence="2" key="1">
    <citation type="journal article" date="2019" name="Int. J. Syst. Evol. Microbiol.">
        <title>The Global Catalogue of Microorganisms (GCM) 10K type strain sequencing project: providing services to taxonomists for standard genome sequencing and annotation.</title>
        <authorList>
            <consortium name="The Broad Institute Genomics Platform"/>
            <consortium name="The Broad Institute Genome Sequencing Center for Infectious Disease"/>
            <person name="Wu L."/>
            <person name="Ma J."/>
        </authorList>
    </citation>
    <scope>NUCLEOTIDE SEQUENCE [LARGE SCALE GENOMIC DNA]</scope>
    <source>
        <strain evidence="2">CGMCC 4.7317</strain>
    </source>
</reference>
<keyword evidence="2" id="KW-1185">Reference proteome</keyword>
<name>A0ABW1T5X7_9ACTN</name>